<dbReference type="Pfam" id="PF01041">
    <property type="entry name" value="DegT_DnrJ_EryC1"/>
    <property type="match status" value="1"/>
</dbReference>
<dbReference type="Proteomes" id="UP000602745">
    <property type="component" value="Unassembled WGS sequence"/>
</dbReference>
<dbReference type="PANTHER" id="PTHR30244:SF34">
    <property type="entry name" value="DTDP-4-AMINO-4,6-DIDEOXYGALACTOSE TRANSAMINASE"/>
    <property type="match status" value="1"/>
</dbReference>
<comment type="similarity">
    <text evidence="1 4">Belongs to the DegT/DnrJ/EryC1 family.</text>
</comment>
<name>A0A8J2VNN2_9RHOB</name>
<reference evidence="5" key="2">
    <citation type="submission" date="2020-09" db="EMBL/GenBank/DDBJ databases">
        <authorList>
            <person name="Sun Q."/>
            <person name="Sedlacek I."/>
        </authorList>
    </citation>
    <scope>NUCLEOTIDE SEQUENCE</scope>
    <source>
        <strain evidence="5">CCM 7684</strain>
    </source>
</reference>
<organism evidence="5 6">
    <name type="scientific">Agaricicola taiwanensis</name>
    <dbReference type="NCBI Taxonomy" id="591372"/>
    <lineage>
        <taxon>Bacteria</taxon>
        <taxon>Pseudomonadati</taxon>
        <taxon>Pseudomonadota</taxon>
        <taxon>Alphaproteobacteria</taxon>
        <taxon>Rhodobacterales</taxon>
        <taxon>Paracoccaceae</taxon>
        <taxon>Agaricicola</taxon>
    </lineage>
</organism>
<evidence type="ECO:0000256" key="3">
    <source>
        <dbReference type="PIRSR" id="PIRSR000390-2"/>
    </source>
</evidence>
<comment type="caution">
    <text evidence="5">The sequence shown here is derived from an EMBL/GenBank/DDBJ whole genome shotgun (WGS) entry which is preliminary data.</text>
</comment>
<reference evidence="5" key="1">
    <citation type="journal article" date="2014" name="Int. J. Syst. Evol. Microbiol.">
        <title>Complete genome sequence of Corynebacterium casei LMG S-19264T (=DSM 44701T), isolated from a smear-ripened cheese.</title>
        <authorList>
            <consortium name="US DOE Joint Genome Institute (JGI-PGF)"/>
            <person name="Walter F."/>
            <person name="Albersmeier A."/>
            <person name="Kalinowski J."/>
            <person name="Ruckert C."/>
        </authorList>
    </citation>
    <scope>NUCLEOTIDE SEQUENCE</scope>
    <source>
        <strain evidence="5">CCM 7684</strain>
    </source>
</reference>
<dbReference type="GO" id="GO:0008483">
    <property type="term" value="F:transaminase activity"/>
    <property type="evidence" value="ECO:0007669"/>
    <property type="project" value="UniProtKB-KW"/>
</dbReference>
<sequence>MSSAGPEVLALEQSLAQLTGRRFAVATVNGTAAIHLALLSVGILPGDKVIVPDWTFAATANAVAHAGAIPVFVDVNPTDWALSPDLVRQALSDDATIKAVIAVDPVGHAADMDALAAICATAGVPLIEDAAGAIGASYKGRPCGSFGSVSTFSFNGNKTVTAGGGGMVLTDDEEVARRVRHRSTQARPGTDYIHDAVGYNYRMTNLNAAVGLAQMERLSEMVASKRAIAGRYDEALRDRTDMAAMPRPDHSESSCWLYNVRVADEAGAHALVSTLAQEGIESRIFWRSLSAQAPWAGCRTYLSGLSHSLSGVVVSLPCSSSLTDEQQSRVLNAIALWQGAPITREKAA</sequence>
<dbReference type="EMBL" id="BMCP01000001">
    <property type="protein sequence ID" value="GGE35208.1"/>
    <property type="molecule type" value="Genomic_DNA"/>
</dbReference>
<dbReference type="PANTHER" id="PTHR30244">
    <property type="entry name" value="TRANSAMINASE"/>
    <property type="match status" value="1"/>
</dbReference>
<evidence type="ECO:0000256" key="2">
    <source>
        <dbReference type="PIRSR" id="PIRSR000390-1"/>
    </source>
</evidence>
<evidence type="ECO:0000256" key="4">
    <source>
        <dbReference type="RuleBase" id="RU004508"/>
    </source>
</evidence>
<keyword evidence="3 4" id="KW-0663">Pyridoxal phosphate</keyword>
<dbReference type="InterPro" id="IPR000653">
    <property type="entry name" value="DegT/StrS_aminotransferase"/>
</dbReference>
<dbReference type="InterPro" id="IPR015421">
    <property type="entry name" value="PyrdxlP-dep_Trfase_major"/>
</dbReference>
<feature type="active site" description="Proton acceptor" evidence="2">
    <location>
        <position position="158"/>
    </location>
</feature>
<dbReference type="Gene3D" id="3.40.640.10">
    <property type="entry name" value="Type I PLP-dependent aspartate aminotransferase-like (Major domain)"/>
    <property type="match status" value="1"/>
</dbReference>
<dbReference type="GO" id="GO:0030170">
    <property type="term" value="F:pyridoxal phosphate binding"/>
    <property type="evidence" value="ECO:0007669"/>
    <property type="project" value="TreeGrafter"/>
</dbReference>
<feature type="modified residue" description="N6-(pyridoxal phosphate)lysine" evidence="3">
    <location>
        <position position="158"/>
    </location>
</feature>
<accession>A0A8J2VNN2</accession>
<dbReference type="AlphaFoldDB" id="A0A8J2VNN2"/>
<keyword evidence="5" id="KW-0808">Transferase</keyword>
<gene>
    <name evidence="5" type="ORF">GCM10007276_10910</name>
</gene>
<dbReference type="InterPro" id="IPR015424">
    <property type="entry name" value="PyrdxlP-dep_Trfase"/>
</dbReference>
<dbReference type="PIRSF" id="PIRSF000390">
    <property type="entry name" value="PLP_StrS"/>
    <property type="match status" value="1"/>
</dbReference>
<keyword evidence="6" id="KW-1185">Reference proteome</keyword>
<dbReference type="CDD" id="cd00616">
    <property type="entry name" value="AHBA_syn"/>
    <property type="match status" value="1"/>
</dbReference>
<dbReference type="SUPFAM" id="SSF53383">
    <property type="entry name" value="PLP-dependent transferases"/>
    <property type="match status" value="1"/>
</dbReference>
<evidence type="ECO:0000313" key="5">
    <source>
        <dbReference type="EMBL" id="GGE35208.1"/>
    </source>
</evidence>
<keyword evidence="5" id="KW-0032">Aminotransferase</keyword>
<evidence type="ECO:0000313" key="6">
    <source>
        <dbReference type="Proteomes" id="UP000602745"/>
    </source>
</evidence>
<dbReference type="GO" id="GO:0000271">
    <property type="term" value="P:polysaccharide biosynthetic process"/>
    <property type="evidence" value="ECO:0007669"/>
    <property type="project" value="TreeGrafter"/>
</dbReference>
<evidence type="ECO:0000256" key="1">
    <source>
        <dbReference type="ARBA" id="ARBA00037999"/>
    </source>
</evidence>
<proteinExistence type="inferred from homology"/>
<protein>
    <submittedName>
        <fullName evidence="5">Aminotransferase DegT</fullName>
    </submittedName>
</protein>